<sequence length="236" mass="26780">MNNFPDRKGDIYFKLMGIKELKELGDTYSEDQIKQLAIELKWKGTGTSNDPLIIDNRELPQRIMISNSSMFINIMNCQFVNIIVDTCQNITFDKCSFEILGILGSSNILVNQSSISLLGIGQSSNNHFNECTITEGFNLNNKSNVFAGCVFNKKSRRIFQKDFNLKLFQEISGWFNLPKVIKQLPYAIIAYAIIFVVFFLLSGLNSILLIHWIAFIGLLLGLIAVYLFLARNAKTK</sequence>
<proteinExistence type="predicted"/>
<keyword evidence="1" id="KW-0812">Transmembrane</keyword>
<accession>A0A0F9HDB8</accession>
<feature type="transmembrane region" description="Helical" evidence="1">
    <location>
        <begin position="209"/>
        <end position="229"/>
    </location>
</feature>
<dbReference type="AlphaFoldDB" id="A0A0F9HDB8"/>
<protein>
    <submittedName>
        <fullName evidence="2">Uncharacterized protein</fullName>
    </submittedName>
</protein>
<keyword evidence="1" id="KW-1133">Transmembrane helix</keyword>
<evidence type="ECO:0000313" key="2">
    <source>
        <dbReference type="EMBL" id="KKM13182.1"/>
    </source>
</evidence>
<reference evidence="2" key="1">
    <citation type="journal article" date="2015" name="Nature">
        <title>Complex archaea that bridge the gap between prokaryotes and eukaryotes.</title>
        <authorList>
            <person name="Spang A."/>
            <person name="Saw J.H."/>
            <person name="Jorgensen S.L."/>
            <person name="Zaremba-Niedzwiedzka K."/>
            <person name="Martijn J."/>
            <person name="Lind A.E."/>
            <person name="van Eijk R."/>
            <person name="Schleper C."/>
            <person name="Guy L."/>
            <person name="Ettema T.J."/>
        </authorList>
    </citation>
    <scope>NUCLEOTIDE SEQUENCE</scope>
</reference>
<dbReference type="EMBL" id="LAZR01015436">
    <property type="protein sequence ID" value="KKM13182.1"/>
    <property type="molecule type" value="Genomic_DNA"/>
</dbReference>
<comment type="caution">
    <text evidence="2">The sequence shown here is derived from an EMBL/GenBank/DDBJ whole genome shotgun (WGS) entry which is preliminary data.</text>
</comment>
<name>A0A0F9HDB8_9ZZZZ</name>
<feature type="transmembrane region" description="Helical" evidence="1">
    <location>
        <begin position="184"/>
        <end position="203"/>
    </location>
</feature>
<organism evidence="2">
    <name type="scientific">marine sediment metagenome</name>
    <dbReference type="NCBI Taxonomy" id="412755"/>
    <lineage>
        <taxon>unclassified sequences</taxon>
        <taxon>metagenomes</taxon>
        <taxon>ecological metagenomes</taxon>
    </lineage>
</organism>
<evidence type="ECO:0000256" key="1">
    <source>
        <dbReference type="SAM" id="Phobius"/>
    </source>
</evidence>
<keyword evidence="1" id="KW-0472">Membrane</keyword>
<gene>
    <name evidence="2" type="ORF">LCGC14_1718840</name>
</gene>